<evidence type="ECO:0000256" key="1">
    <source>
        <dbReference type="SAM" id="Coils"/>
    </source>
</evidence>
<gene>
    <name evidence="4" type="ORF">ACAT0790_LOCUS24339</name>
</gene>
<keyword evidence="1" id="KW-0175">Coiled coil</keyword>
<accession>A0A7S1QGD6</accession>
<feature type="signal peptide" evidence="3">
    <location>
        <begin position="1"/>
        <end position="20"/>
    </location>
</feature>
<organism evidence="4">
    <name type="scientific">Alexandrium catenella</name>
    <name type="common">Red tide dinoflagellate</name>
    <name type="synonym">Gonyaulax catenella</name>
    <dbReference type="NCBI Taxonomy" id="2925"/>
    <lineage>
        <taxon>Eukaryota</taxon>
        <taxon>Sar</taxon>
        <taxon>Alveolata</taxon>
        <taxon>Dinophyceae</taxon>
        <taxon>Gonyaulacales</taxon>
        <taxon>Pyrocystaceae</taxon>
        <taxon>Alexandrium</taxon>
    </lineage>
</organism>
<name>A0A7S1QGD6_ALECA</name>
<feature type="chain" id="PRO_5031470189" evidence="3">
    <location>
        <begin position="21"/>
        <end position="391"/>
    </location>
</feature>
<evidence type="ECO:0000256" key="2">
    <source>
        <dbReference type="SAM" id="MobiDB-lite"/>
    </source>
</evidence>
<protein>
    <submittedName>
        <fullName evidence="4">Uncharacterized protein</fullName>
    </submittedName>
</protein>
<keyword evidence="3" id="KW-0732">Signal</keyword>
<evidence type="ECO:0000256" key="3">
    <source>
        <dbReference type="SAM" id="SignalP"/>
    </source>
</evidence>
<sequence length="391" mass="45304">MRLLAAILLLVPCSSRRGGGHEPVPAPPGARRHSLLAGSRQNTARAALLRPIITGCLKECGNDDQSCITQCQVCVEMHGCKTLASEDCWACRAEVREARRWGETADAGVLDSGGQPLLRDGVNMELQHARLTSLDAKRRLRHARGVILRAQRQVEWAHDENLKEVQRLEASKSILEHKEEELAKWRQEHADNLKAMRKELAERREQLKRTRQHLARAKERVQMVRKQLELYKTGEHHERWQHLEREANEAYERRRKQLQDQKRVVKELKRKLRMREDDAGWLDRGLHEEIEEAQELVDKDLRQVHAVRSLWEHSQKELEKAKKRYWKASAVSHRRESTANSLKHRLDDFATTTEPVMPSMKLPDVPRLPAFRRRTAHPARDREKGTTAGEG</sequence>
<feature type="region of interest" description="Disordered" evidence="2">
    <location>
        <begin position="352"/>
        <end position="391"/>
    </location>
</feature>
<feature type="coiled-coil region" evidence="1">
    <location>
        <begin position="168"/>
        <end position="278"/>
    </location>
</feature>
<proteinExistence type="predicted"/>
<dbReference type="AlphaFoldDB" id="A0A7S1QGD6"/>
<evidence type="ECO:0000313" key="4">
    <source>
        <dbReference type="EMBL" id="CAD9135605.1"/>
    </source>
</evidence>
<dbReference type="EMBL" id="HBGE01040370">
    <property type="protein sequence ID" value="CAD9135605.1"/>
    <property type="molecule type" value="Transcribed_RNA"/>
</dbReference>
<reference evidence="4" key="1">
    <citation type="submission" date="2021-01" db="EMBL/GenBank/DDBJ databases">
        <authorList>
            <person name="Corre E."/>
            <person name="Pelletier E."/>
            <person name="Niang G."/>
            <person name="Scheremetjew M."/>
            <person name="Finn R."/>
            <person name="Kale V."/>
            <person name="Holt S."/>
            <person name="Cochrane G."/>
            <person name="Meng A."/>
            <person name="Brown T."/>
            <person name="Cohen L."/>
        </authorList>
    </citation>
    <scope>NUCLEOTIDE SEQUENCE</scope>
    <source>
        <strain evidence="4">OF101</strain>
    </source>
</reference>